<evidence type="ECO:0000313" key="1">
    <source>
        <dbReference type="EMBL" id="EEB34161.1"/>
    </source>
</evidence>
<sequence length="86" mass="9491">MNTFHDFSDLGELLRVLPARLRLVADYVSREDALEREAAAELLDECAARLEAQRDRLARCNADVLHALGCGCQLVAMPTAGEVRHA</sequence>
<dbReference type="Proteomes" id="UP000003676">
    <property type="component" value="Unassembled WGS sequence"/>
</dbReference>
<comment type="caution">
    <text evidence="1">The sequence shown here is derived from an EMBL/GenBank/DDBJ whole genome shotgun (WGS) entry which is preliminary data.</text>
</comment>
<dbReference type="EMBL" id="ABXU01000026">
    <property type="protein sequence ID" value="EEB34161.1"/>
    <property type="molecule type" value="Genomic_DNA"/>
</dbReference>
<accession>B6WS03</accession>
<reference evidence="1 2" key="2">
    <citation type="submission" date="2008-10" db="EMBL/GenBank/DDBJ databases">
        <authorList>
            <person name="Fulton L."/>
            <person name="Clifton S."/>
            <person name="Fulton B."/>
            <person name="Xu J."/>
            <person name="Minx P."/>
            <person name="Pepin K.H."/>
            <person name="Johnson M."/>
            <person name="Bhonagiri V."/>
            <person name="Nash W.E."/>
            <person name="Mardis E.R."/>
            <person name="Wilson R.K."/>
        </authorList>
    </citation>
    <scope>NUCLEOTIDE SEQUENCE [LARGE SCALE GENOMIC DNA]</scope>
    <source>
        <strain evidence="1 2">ATCC 29098</strain>
    </source>
</reference>
<protein>
    <submittedName>
        <fullName evidence="1">Uncharacterized protein</fullName>
    </submittedName>
</protein>
<dbReference type="RefSeq" id="WP_006005086.1">
    <property type="nucleotide sequence ID" value="NZ_DS996355.1"/>
</dbReference>
<dbReference type="AlphaFoldDB" id="B6WS03"/>
<proteinExistence type="predicted"/>
<evidence type="ECO:0000313" key="2">
    <source>
        <dbReference type="Proteomes" id="UP000003676"/>
    </source>
</evidence>
<gene>
    <name evidence="1" type="ORF">DESPIG_00848</name>
</gene>
<organism evidence="1 2">
    <name type="scientific">Desulfovibrio piger ATCC 29098</name>
    <dbReference type="NCBI Taxonomy" id="411464"/>
    <lineage>
        <taxon>Bacteria</taxon>
        <taxon>Pseudomonadati</taxon>
        <taxon>Thermodesulfobacteriota</taxon>
        <taxon>Desulfovibrionia</taxon>
        <taxon>Desulfovibrionales</taxon>
        <taxon>Desulfovibrionaceae</taxon>
        <taxon>Desulfovibrio</taxon>
    </lineage>
</organism>
<dbReference type="HOGENOM" id="CLU_2492796_0_0_7"/>
<name>B6WS03_9BACT</name>
<reference evidence="1 2" key="1">
    <citation type="submission" date="2008-10" db="EMBL/GenBank/DDBJ databases">
        <title>Draft genome sequence of Desulvovibrio piger (ATCC 29098).</title>
        <authorList>
            <person name="Sudarsanam P."/>
            <person name="Ley R."/>
            <person name="Guruge J."/>
            <person name="Turnbaugh P.J."/>
            <person name="Mahowald M."/>
            <person name="Liep D."/>
            <person name="Gordon J."/>
        </authorList>
    </citation>
    <scope>NUCLEOTIDE SEQUENCE [LARGE SCALE GENOMIC DNA]</scope>
    <source>
        <strain evidence="1 2">ATCC 29098</strain>
    </source>
</reference>